<protein>
    <submittedName>
        <fullName evidence="2">Uncharacterized protein LOC119632376</fullName>
    </submittedName>
</protein>
<organism evidence="1 2">
    <name type="scientific">Glossina fuscipes</name>
    <dbReference type="NCBI Taxonomy" id="7396"/>
    <lineage>
        <taxon>Eukaryota</taxon>
        <taxon>Metazoa</taxon>
        <taxon>Ecdysozoa</taxon>
        <taxon>Arthropoda</taxon>
        <taxon>Hexapoda</taxon>
        <taxon>Insecta</taxon>
        <taxon>Pterygota</taxon>
        <taxon>Neoptera</taxon>
        <taxon>Endopterygota</taxon>
        <taxon>Diptera</taxon>
        <taxon>Brachycera</taxon>
        <taxon>Muscomorpha</taxon>
        <taxon>Hippoboscoidea</taxon>
        <taxon>Glossinidae</taxon>
        <taxon>Glossina</taxon>
    </lineage>
</organism>
<dbReference type="GeneID" id="119632376"/>
<keyword evidence="1" id="KW-1185">Reference proteome</keyword>
<name>A0A8U0W7D6_9MUSC</name>
<proteinExistence type="predicted"/>
<sequence length="113" mass="13240">MKTSKILLKSTASVNSYRALSSTSHIASHRSIHSSTSVHLLMLSIRISINQSIDLKERLLYDYKGHLFELSVPRRRKDVNYIKFFTQLCSLLPQDFLHKNQLESSRWLDHKKR</sequence>
<dbReference type="AlphaFoldDB" id="A0A8U0W7D6"/>
<dbReference type="RefSeq" id="XP_037881187.1">
    <property type="nucleotide sequence ID" value="XM_038025259.1"/>
</dbReference>
<reference evidence="2" key="1">
    <citation type="submission" date="2025-08" db="UniProtKB">
        <authorList>
            <consortium name="RefSeq"/>
        </authorList>
    </citation>
    <scope>IDENTIFICATION</scope>
    <source>
        <tissue evidence="2">Whole body pupa</tissue>
    </source>
</reference>
<dbReference type="Proteomes" id="UP000092443">
    <property type="component" value="Unplaced"/>
</dbReference>
<evidence type="ECO:0000313" key="1">
    <source>
        <dbReference type="Proteomes" id="UP000092443"/>
    </source>
</evidence>
<accession>A0A8U0W7D6</accession>
<gene>
    <name evidence="2" type="primary">LOC119632376</name>
</gene>
<dbReference type="KEGG" id="gfs:119632376"/>
<evidence type="ECO:0000313" key="2">
    <source>
        <dbReference type="RefSeq" id="XP_037881187.1"/>
    </source>
</evidence>